<evidence type="ECO:0000313" key="17">
    <source>
        <dbReference type="Proteomes" id="UP000229278"/>
    </source>
</evidence>
<evidence type="ECO:0000256" key="11">
    <source>
        <dbReference type="HAMAP-Rule" id="MF_00303"/>
    </source>
</evidence>
<name>A0A2G6PGN1_9GAMM</name>
<dbReference type="GO" id="GO:0051083">
    <property type="term" value="P:'de novo' cotranslational protein folding"/>
    <property type="evidence" value="ECO:0007669"/>
    <property type="project" value="TreeGrafter"/>
</dbReference>
<dbReference type="GO" id="GO:0015031">
    <property type="term" value="P:protein transport"/>
    <property type="evidence" value="ECO:0007669"/>
    <property type="project" value="UniProtKB-UniRule"/>
</dbReference>
<dbReference type="NCBIfam" id="TIGR00115">
    <property type="entry name" value="tig"/>
    <property type="match status" value="1"/>
</dbReference>
<evidence type="ECO:0000256" key="3">
    <source>
        <dbReference type="ARBA" id="ARBA00013194"/>
    </source>
</evidence>
<sequence length="454" mass="51227">MQVSVETLNNLERRVTVQVPAEKVAKEIQDRLLTLARRAKVDGFRPGKAPLKIIRQMYGNQVHYETITELMEHSLRDALTQENLNPLGGPKIEPKTTEEGQDLEYTATFEVMPEFELTGFDTIKVERLVAEITEQDIDEMIENLRQQKASWHKIQQPAGNNNQVHLDFEGKIDGQSFENGSAKNIAIVLGEGRMIEGFEDHLIGARAGDNLEFDVTFPDDYPDKNLATQTAHYHVKLHAVEEKHLPEVNDAFCESFDVKEGGLDGLRSLLRENMERELTDGIKADIKRQVMQSLLAANDIPIPQTLIAQEVEQLAQQMRFPATDNDQTRQLKAQLFEPKAKQRVALGLLISQLAKTQEIKADENRVQERINLIASTYQDPGEVLHWYAQTPQALDHVRALVLEEQVVEWLLGQAQVTEKPSTFSEVMAPEKPPVAPSEKPATQDASETTQESTE</sequence>
<dbReference type="Pfam" id="PF05698">
    <property type="entry name" value="Trigger_C"/>
    <property type="match status" value="1"/>
</dbReference>
<evidence type="ECO:0000256" key="12">
    <source>
        <dbReference type="PROSITE-ProRule" id="PRU00277"/>
    </source>
</evidence>
<comment type="subcellular location">
    <subcellularLocation>
        <location evidence="11">Cytoplasm</location>
    </subcellularLocation>
    <text evidence="11">About half TF is bound to the ribosome near the polypeptide exit tunnel while the other half is free in the cytoplasm.</text>
</comment>
<dbReference type="Pfam" id="PF00254">
    <property type="entry name" value="FKBP_C"/>
    <property type="match status" value="1"/>
</dbReference>
<dbReference type="Proteomes" id="UP000229278">
    <property type="component" value="Unassembled WGS sequence"/>
</dbReference>
<dbReference type="AlphaFoldDB" id="A0A2G6PGN1"/>
<evidence type="ECO:0000256" key="10">
    <source>
        <dbReference type="ARBA" id="ARBA00029986"/>
    </source>
</evidence>
<dbReference type="Gene3D" id="3.30.70.1050">
    <property type="entry name" value="Trigger factor ribosome-binding domain"/>
    <property type="match status" value="1"/>
</dbReference>
<dbReference type="EMBL" id="PDTV01000002">
    <property type="protein sequence ID" value="PIE83707.1"/>
    <property type="molecule type" value="Genomic_DNA"/>
</dbReference>
<dbReference type="SUPFAM" id="SSF54534">
    <property type="entry name" value="FKBP-like"/>
    <property type="match status" value="1"/>
</dbReference>
<evidence type="ECO:0000256" key="6">
    <source>
        <dbReference type="ARBA" id="ARBA00023110"/>
    </source>
</evidence>
<evidence type="ECO:0000256" key="7">
    <source>
        <dbReference type="ARBA" id="ARBA00023186"/>
    </source>
</evidence>
<dbReference type="GO" id="GO:0043022">
    <property type="term" value="F:ribosome binding"/>
    <property type="evidence" value="ECO:0007669"/>
    <property type="project" value="TreeGrafter"/>
</dbReference>
<organism evidence="16 17">
    <name type="scientific">Candidatus Contendibacter odensensis</name>
    <dbReference type="NCBI Taxonomy" id="1400860"/>
    <lineage>
        <taxon>Bacteria</taxon>
        <taxon>Pseudomonadati</taxon>
        <taxon>Pseudomonadota</taxon>
        <taxon>Gammaproteobacteria</taxon>
        <taxon>Candidatus Competibacteraceae</taxon>
        <taxon>Candidatus Contendibacter</taxon>
    </lineage>
</organism>
<accession>A0A2G6PGN1</accession>
<dbReference type="Gene3D" id="3.10.50.40">
    <property type="match status" value="1"/>
</dbReference>
<evidence type="ECO:0000256" key="13">
    <source>
        <dbReference type="RuleBase" id="RU003914"/>
    </source>
</evidence>
<dbReference type="HAMAP" id="MF_00303">
    <property type="entry name" value="Trigger_factor_Tig"/>
    <property type="match status" value="1"/>
</dbReference>
<comment type="caution">
    <text evidence="16">The sequence shown here is derived from an EMBL/GenBank/DDBJ whole genome shotgun (WGS) entry which is preliminary data.</text>
</comment>
<keyword evidence="6 11" id="KW-0697">Rotamase</keyword>
<dbReference type="GO" id="GO:0043335">
    <property type="term" value="P:protein unfolding"/>
    <property type="evidence" value="ECO:0007669"/>
    <property type="project" value="TreeGrafter"/>
</dbReference>
<keyword evidence="8 11" id="KW-0413">Isomerase</keyword>
<dbReference type="InterPro" id="IPR037041">
    <property type="entry name" value="Trigger_fac_C_sf"/>
</dbReference>
<dbReference type="GO" id="GO:0005737">
    <property type="term" value="C:cytoplasm"/>
    <property type="evidence" value="ECO:0007669"/>
    <property type="project" value="UniProtKB-SubCell"/>
</dbReference>
<feature type="domain" description="PPIase FKBP-type" evidence="15">
    <location>
        <begin position="161"/>
        <end position="221"/>
    </location>
</feature>
<dbReference type="EC" id="5.2.1.8" evidence="3 11"/>
<dbReference type="GO" id="GO:0003755">
    <property type="term" value="F:peptidyl-prolyl cis-trans isomerase activity"/>
    <property type="evidence" value="ECO:0007669"/>
    <property type="project" value="UniProtKB-UniRule"/>
</dbReference>
<dbReference type="PANTHER" id="PTHR30560">
    <property type="entry name" value="TRIGGER FACTOR CHAPERONE AND PEPTIDYL-PROLYL CIS/TRANS ISOMERASE"/>
    <property type="match status" value="1"/>
</dbReference>
<comment type="domain">
    <text evidence="11">Consists of 3 domains; the N-terminus binds the ribosome, the middle domain has PPIase activity, while the C-terminus has intrinsic chaperone activity on its own.</text>
</comment>
<dbReference type="SUPFAM" id="SSF109998">
    <property type="entry name" value="Triger factor/SurA peptide-binding domain-like"/>
    <property type="match status" value="1"/>
</dbReference>
<feature type="compositionally biased region" description="Polar residues" evidence="14">
    <location>
        <begin position="443"/>
        <end position="454"/>
    </location>
</feature>
<dbReference type="SUPFAM" id="SSF102735">
    <property type="entry name" value="Trigger factor ribosome-binding domain"/>
    <property type="match status" value="1"/>
</dbReference>
<dbReference type="InterPro" id="IPR008881">
    <property type="entry name" value="Trigger_fac_ribosome-bd_bac"/>
</dbReference>
<dbReference type="PROSITE" id="PS50059">
    <property type="entry name" value="FKBP_PPIASE"/>
    <property type="match status" value="1"/>
</dbReference>
<dbReference type="PIRSF" id="PIRSF003095">
    <property type="entry name" value="Trigger_factor"/>
    <property type="match status" value="1"/>
</dbReference>
<comment type="catalytic activity">
    <reaction evidence="1 11 12">
        <text>[protein]-peptidylproline (omega=180) = [protein]-peptidylproline (omega=0)</text>
        <dbReference type="Rhea" id="RHEA:16237"/>
        <dbReference type="Rhea" id="RHEA-COMP:10747"/>
        <dbReference type="Rhea" id="RHEA-COMP:10748"/>
        <dbReference type="ChEBI" id="CHEBI:83833"/>
        <dbReference type="ChEBI" id="CHEBI:83834"/>
        <dbReference type="EC" id="5.2.1.8"/>
    </reaction>
</comment>
<protein>
    <recommendedName>
        <fullName evidence="4 11">Trigger factor</fullName>
        <shortName evidence="11">TF</shortName>
        <ecNumber evidence="3 11">5.2.1.8</ecNumber>
    </recommendedName>
    <alternativeName>
        <fullName evidence="10 11">PPIase</fullName>
    </alternativeName>
</protein>
<dbReference type="InterPro" id="IPR008880">
    <property type="entry name" value="Trigger_fac_C"/>
</dbReference>
<evidence type="ECO:0000256" key="5">
    <source>
        <dbReference type="ARBA" id="ARBA00022618"/>
    </source>
</evidence>
<evidence type="ECO:0000256" key="2">
    <source>
        <dbReference type="ARBA" id="ARBA00005464"/>
    </source>
</evidence>
<evidence type="ECO:0000256" key="4">
    <source>
        <dbReference type="ARBA" id="ARBA00016902"/>
    </source>
</evidence>
<keyword evidence="7 11" id="KW-0143">Chaperone</keyword>
<dbReference type="InterPro" id="IPR001179">
    <property type="entry name" value="PPIase_FKBP_dom"/>
</dbReference>
<dbReference type="GO" id="GO:0051301">
    <property type="term" value="P:cell division"/>
    <property type="evidence" value="ECO:0007669"/>
    <property type="project" value="UniProtKB-KW"/>
</dbReference>
<evidence type="ECO:0000256" key="1">
    <source>
        <dbReference type="ARBA" id="ARBA00000971"/>
    </source>
</evidence>
<evidence type="ECO:0000259" key="15">
    <source>
        <dbReference type="PROSITE" id="PS50059"/>
    </source>
</evidence>
<dbReference type="InterPro" id="IPR027304">
    <property type="entry name" value="Trigger_fact/SurA_dom_sf"/>
</dbReference>
<keyword evidence="9 11" id="KW-0131">Cell cycle</keyword>
<keyword evidence="11" id="KW-0963">Cytoplasm</keyword>
<gene>
    <name evidence="11" type="primary">tig</name>
    <name evidence="16" type="ORF">CSA09_00230</name>
</gene>
<feature type="region of interest" description="Disordered" evidence="14">
    <location>
        <begin position="420"/>
        <end position="454"/>
    </location>
</feature>
<dbReference type="Pfam" id="PF05697">
    <property type="entry name" value="Trigger_N"/>
    <property type="match status" value="1"/>
</dbReference>
<dbReference type="PANTHER" id="PTHR30560:SF3">
    <property type="entry name" value="TRIGGER FACTOR-LIKE PROTEIN TIG, CHLOROPLASTIC"/>
    <property type="match status" value="1"/>
</dbReference>
<dbReference type="InterPro" id="IPR046357">
    <property type="entry name" value="PPIase_dom_sf"/>
</dbReference>
<comment type="function">
    <text evidence="11">Involved in protein export. Acts as a chaperone by maintaining the newly synthesized protein in an open conformation. Functions as a peptidyl-prolyl cis-trans isomerase.</text>
</comment>
<evidence type="ECO:0000256" key="9">
    <source>
        <dbReference type="ARBA" id="ARBA00023306"/>
    </source>
</evidence>
<proteinExistence type="inferred from homology"/>
<reference evidence="16 17" key="1">
    <citation type="submission" date="2017-10" db="EMBL/GenBank/DDBJ databases">
        <title>Novel microbial diversity and functional potential in the marine mammal oral microbiome.</title>
        <authorList>
            <person name="Dudek N.K."/>
            <person name="Sun C.L."/>
            <person name="Burstein D."/>
            <person name="Kantor R.S."/>
            <person name="Aliaga Goltsman D.S."/>
            <person name="Bik E.M."/>
            <person name="Thomas B.C."/>
            <person name="Banfield J.F."/>
            <person name="Relman D.A."/>
        </authorList>
    </citation>
    <scope>NUCLEOTIDE SEQUENCE [LARGE SCALE GENOMIC DNA]</scope>
    <source>
        <strain evidence="16">DOLJORAL78_50_517</strain>
    </source>
</reference>
<evidence type="ECO:0000256" key="14">
    <source>
        <dbReference type="SAM" id="MobiDB-lite"/>
    </source>
</evidence>
<keyword evidence="5 11" id="KW-0132">Cell division</keyword>
<dbReference type="Gene3D" id="1.10.3120.10">
    <property type="entry name" value="Trigger factor, C-terminal domain"/>
    <property type="match status" value="1"/>
</dbReference>
<dbReference type="InterPro" id="IPR036611">
    <property type="entry name" value="Trigger_fac_ribosome-bd_sf"/>
</dbReference>
<comment type="similarity">
    <text evidence="2 11 13">Belongs to the FKBP-type PPIase family. Tig subfamily.</text>
</comment>
<evidence type="ECO:0000256" key="8">
    <source>
        <dbReference type="ARBA" id="ARBA00023235"/>
    </source>
</evidence>
<dbReference type="InterPro" id="IPR005215">
    <property type="entry name" value="Trig_fac"/>
</dbReference>
<dbReference type="FunFam" id="3.10.50.40:FF:000001">
    <property type="entry name" value="Trigger factor"/>
    <property type="match status" value="1"/>
</dbReference>
<dbReference type="GO" id="GO:0044183">
    <property type="term" value="F:protein folding chaperone"/>
    <property type="evidence" value="ECO:0007669"/>
    <property type="project" value="TreeGrafter"/>
</dbReference>
<evidence type="ECO:0000313" key="16">
    <source>
        <dbReference type="EMBL" id="PIE83707.1"/>
    </source>
</evidence>